<dbReference type="Proteomes" id="UP000247715">
    <property type="component" value="Unassembled WGS sequence"/>
</dbReference>
<evidence type="ECO:0000313" key="2">
    <source>
        <dbReference type="Proteomes" id="UP000247715"/>
    </source>
</evidence>
<organism evidence="1 2">
    <name type="scientific">Metamycoplasma alkalescens</name>
    <dbReference type="NCBI Taxonomy" id="45363"/>
    <lineage>
        <taxon>Bacteria</taxon>
        <taxon>Bacillati</taxon>
        <taxon>Mycoplasmatota</taxon>
        <taxon>Mycoplasmoidales</taxon>
        <taxon>Metamycoplasmataceae</taxon>
        <taxon>Metamycoplasma</taxon>
    </lineage>
</organism>
<reference evidence="1 2" key="1">
    <citation type="submission" date="2018-06" db="EMBL/GenBank/DDBJ databases">
        <title>Genomic Encyclopedia of Archaeal and Bacterial Type Strains, Phase II (KMG-II): from individual species to whole genera.</title>
        <authorList>
            <person name="Goeker M."/>
        </authorList>
    </citation>
    <scope>NUCLEOTIDE SEQUENCE [LARGE SCALE GENOMIC DNA]</scope>
    <source>
        <strain evidence="1 2">ATCC 29103</strain>
    </source>
</reference>
<name>A0A318U8N8_9BACT</name>
<evidence type="ECO:0000313" key="1">
    <source>
        <dbReference type="EMBL" id="PYF42208.1"/>
    </source>
</evidence>
<feature type="non-terminal residue" evidence="1">
    <location>
        <position position="1"/>
    </location>
</feature>
<protein>
    <submittedName>
        <fullName evidence="1">Uncharacterized protein</fullName>
    </submittedName>
</protein>
<gene>
    <name evidence="1" type="ORF">BCF88_11514</name>
</gene>
<comment type="caution">
    <text evidence="1">The sequence shown here is derived from an EMBL/GenBank/DDBJ whole genome shotgun (WGS) entry which is preliminary data.</text>
</comment>
<accession>A0A318U8N8</accession>
<proteinExistence type="predicted"/>
<dbReference type="EMBL" id="QKLP01000015">
    <property type="protein sequence ID" value="PYF42208.1"/>
    <property type="molecule type" value="Genomic_DNA"/>
</dbReference>
<dbReference type="AlphaFoldDB" id="A0A318U8N8"/>
<sequence length="285" mass="32872">KRDISSPNYSHIHDALKERNLDNFVSRTNYIRQSKGYNIGVEYFFNNYKSSSVKQIQVTTTKDNEASNAIKIEFNEEVKDLKPGNFNITNALIREVKHDDKTYTLYLDHFKSIGDVEVKLESIKRKDYKFILSGNNTFKFKTEIKEPKAEVKVLGDGKIEVKTDDKDLEYNFNNNDWQDLPKNKIIDKITAGNLYIRFKNNSGLITSEIKTINIKKHNIYANQLKVIGRTIIGVDQTMEYKLKDSNNWISIDKNKLTVSTPGTYEIRVKSTNDGISSDSEIVVIH</sequence>